<dbReference type="AlphaFoldDB" id="A0A7Y6Q8J8"/>
<dbReference type="InterPro" id="IPR024165">
    <property type="entry name" value="Kan/Strep_kinase"/>
</dbReference>
<evidence type="ECO:0000256" key="1">
    <source>
        <dbReference type="ARBA" id="ARBA00006219"/>
    </source>
</evidence>
<dbReference type="GO" id="GO:0005524">
    <property type="term" value="F:ATP binding"/>
    <property type="evidence" value="ECO:0007669"/>
    <property type="project" value="UniProtKB-KW"/>
</dbReference>
<keyword evidence="12" id="KW-1185">Reference proteome</keyword>
<keyword evidence="5" id="KW-0547">Nucleotide-binding</keyword>
<evidence type="ECO:0000256" key="4">
    <source>
        <dbReference type="ARBA" id="ARBA00022679"/>
    </source>
</evidence>
<dbReference type="InterPro" id="IPR011009">
    <property type="entry name" value="Kinase-like_dom_sf"/>
</dbReference>
<dbReference type="Pfam" id="PF01636">
    <property type="entry name" value="APH"/>
    <property type="match status" value="1"/>
</dbReference>
<dbReference type="EMBL" id="JABWDU010000004">
    <property type="protein sequence ID" value="NVD41004.1"/>
    <property type="molecule type" value="Genomic_DNA"/>
</dbReference>
<reference evidence="11 12" key="1">
    <citation type="submission" date="2020-06" db="EMBL/GenBank/DDBJ databases">
        <authorList>
            <person name="Grouzdev D.S."/>
        </authorList>
    </citation>
    <scope>NUCLEOTIDE SEQUENCE [LARGE SCALE GENOMIC DNA]</scope>
    <source>
        <strain evidence="11 12">HO-A22</strain>
    </source>
</reference>
<dbReference type="SUPFAM" id="SSF56112">
    <property type="entry name" value="Protein kinase-like (PK-like)"/>
    <property type="match status" value="1"/>
</dbReference>
<organism evidence="11 12">
    <name type="scientific">Ensifer oleiphilus</name>
    <dbReference type="NCBI Taxonomy" id="2742698"/>
    <lineage>
        <taxon>Bacteria</taxon>
        <taxon>Pseudomonadati</taxon>
        <taxon>Pseudomonadota</taxon>
        <taxon>Alphaproteobacteria</taxon>
        <taxon>Hyphomicrobiales</taxon>
        <taxon>Rhizobiaceae</taxon>
        <taxon>Sinorhizobium/Ensifer group</taxon>
        <taxon>Ensifer</taxon>
    </lineage>
</organism>
<evidence type="ECO:0000256" key="2">
    <source>
        <dbReference type="ARBA" id="ARBA00012193"/>
    </source>
</evidence>
<evidence type="ECO:0000259" key="10">
    <source>
        <dbReference type="Pfam" id="PF01636"/>
    </source>
</evidence>
<comment type="similarity">
    <text evidence="1">Belongs to the aminoglycoside phosphotransferase family.</text>
</comment>
<evidence type="ECO:0000313" key="12">
    <source>
        <dbReference type="Proteomes" id="UP000520198"/>
    </source>
</evidence>
<comment type="caution">
    <text evidence="11">The sequence shown here is derived from an EMBL/GenBank/DDBJ whole genome shotgun (WGS) entry which is preliminary data.</text>
</comment>
<dbReference type="EC" id="2.7.1.95" evidence="2"/>
<evidence type="ECO:0000256" key="8">
    <source>
        <dbReference type="ARBA" id="ARBA00023251"/>
    </source>
</evidence>
<dbReference type="PANTHER" id="PTHR21310">
    <property type="entry name" value="AMINOGLYCOSIDE PHOSPHOTRANSFERASE-RELATED-RELATED"/>
    <property type="match status" value="1"/>
</dbReference>
<evidence type="ECO:0000256" key="9">
    <source>
        <dbReference type="ARBA" id="ARBA00048925"/>
    </source>
</evidence>
<dbReference type="Gene3D" id="3.90.1200.10">
    <property type="match status" value="1"/>
</dbReference>
<evidence type="ECO:0000313" key="11">
    <source>
        <dbReference type="EMBL" id="NVD41004.1"/>
    </source>
</evidence>
<name>A0A7Y6Q8J8_9HYPH</name>
<dbReference type="Gene3D" id="3.30.200.20">
    <property type="entry name" value="Phosphorylase Kinase, domain 1"/>
    <property type="match status" value="1"/>
</dbReference>
<sequence>MKVSCHRLLRYDPRFGSSGILCGLHRDCARNERIAAGPTWFLHNPVPTCPPTTVACFHALSPWGLALKTRAVSRCYGELPASRRTSRAPVCTFGTTHSFRCFLSLQLPDIDLPPDFAPLLDGYSWRKDSLGQSESSVFLFGAEARPPLVLKVEQSGPFDELGDEAERLEWLGKQGMPCPRVIARDVYARRNWLLMEAVDGVDLASSTLAASEQVVLLAEAVRRMHALDAETCPFDHRVGARVAAAKLRAEADVIDVTDFDEARLGKTAEELFVELQAKIPREGKLVVTHGDACLPNVIARDGRFAGFIDCSRLGVADPYQDLALTCRSITYNLGKEWVQPFLDLYGIRRADPEKLDFYCLLDEFF</sequence>
<evidence type="ECO:0000256" key="5">
    <source>
        <dbReference type="ARBA" id="ARBA00022741"/>
    </source>
</evidence>
<dbReference type="InterPro" id="IPR002575">
    <property type="entry name" value="Aminoglycoside_PTrfase"/>
</dbReference>
<keyword evidence="7" id="KW-0067">ATP-binding</keyword>
<feature type="domain" description="Aminoglycoside phosphotransferase" evidence="10">
    <location>
        <begin position="133"/>
        <end position="358"/>
    </location>
</feature>
<protein>
    <recommendedName>
        <fullName evidence="3">Aminoglycoside 3'-phosphotransferase</fullName>
        <ecNumber evidence="2">2.7.1.95</ecNumber>
    </recommendedName>
</protein>
<dbReference type="GO" id="GO:0008910">
    <property type="term" value="F:kanamycin kinase activity"/>
    <property type="evidence" value="ECO:0007669"/>
    <property type="project" value="UniProtKB-EC"/>
</dbReference>
<dbReference type="PANTHER" id="PTHR21310:SF41">
    <property type="entry name" value="3'-PHOSPHOTRANSFERASE, PUTATIVE-RELATED"/>
    <property type="match status" value="1"/>
</dbReference>
<keyword evidence="8" id="KW-0046">Antibiotic resistance</keyword>
<dbReference type="CDD" id="cd05150">
    <property type="entry name" value="APH"/>
    <property type="match status" value="1"/>
</dbReference>
<keyword evidence="6" id="KW-0418">Kinase</keyword>
<dbReference type="InterPro" id="IPR051678">
    <property type="entry name" value="AGP_Transferase"/>
</dbReference>
<evidence type="ECO:0000256" key="3">
    <source>
        <dbReference type="ARBA" id="ARBA00017903"/>
    </source>
</evidence>
<gene>
    <name evidence="11" type="ORF">HT585_19195</name>
</gene>
<keyword evidence="4 11" id="KW-0808">Transferase</keyword>
<proteinExistence type="inferred from homology"/>
<dbReference type="GO" id="GO:0046677">
    <property type="term" value="P:response to antibiotic"/>
    <property type="evidence" value="ECO:0007669"/>
    <property type="project" value="UniProtKB-KW"/>
</dbReference>
<dbReference type="Proteomes" id="UP000520198">
    <property type="component" value="Unassembled WGS sequence"/>
</dbReference>
<evidence type="ECO:0000256" key="7">
    <source>
        <dbReference type="ARBA" id="ARBA00022840"/>
    </source>
</evidence>
<accession>A0A7Y6Q8J8</accession>
<comment type="catalytic activity">
    <reaction evidence="9">
        <text>kanamycin A + ATP = kanamycin 3'-phosphate + ADP + H(+)</text>
        <dbReference type="Rhea" id="RHEA:24256"/>
        <dbReference type="ChEBI" id="CHEBI:15378"/>
        <dbReference type="ChEBI" id="CHEBI:30616"/>
        <dbReference type="ChEBI" id="CHEBI:57909"/>
        <dbReference type="ChEBI" id="CHEBI:58214"/>
        <dbReference type="ChEBI" id="CHEBI:456216"/>
        <dbReference type="EC" id="2.7.1.95"/>
    </reaction>
</comment>
<dbReference type="NCBIfam" id="NF033068">
    <property type="entry name" value="APH_3p"/>
    <property type="match status" value="1"/>
</dbReference>
<evidence type="ECO:0000256" key="6">
    <source>
        <dbReference type="ARBA" id="ARBA00022777"/>
    </source>
</evidence>